<accession>A0A927BGQ6</accession>
<feature type="transmembrane region" description="Helical" evidence="1">
    <location>
        <begin position="6"/>
        <end position="27"/>
    </location>
</feature>
<evidence type="ECO:0000256" key="1">
    <source>
        <dbReference type="SAM" id="Phobius"/>
    </source>
</evidence>
<name>A0A927BGQ6_STRGL</name>
<keyword evidence="1" id="KW-0812">Transmembrane</keyword>
<dbReference type="AlphaFoldDB" id="A0A927BGQ6"/>
<reference evidence="2" key="1">
    <citation type="journal article" date="2020" name="PLoS ONE">
        <title>Isolation and characterization of Streptomyces bacteriophages and Streptomyces strains encoding biosynthetic arsenals: Streptomyces strains and phages for antibiotic discovery.</title>
        <authorList>
            <person name="Montano E.T."/>
            <person name="Nideffer J.F."/>
            <person name="Brumage L."/>
            <person name="Erb M."/>
            <person name="Derman A.I."/>
            <person name="Davis J.P."/>
            <person name="Estrada E."/>
            <person name="Fu S."/>
            <person name="Le D."/>
            <person name="Vuppala A."/>
            <person name="Tran C."/>
            <person name="Luterstein E."/>
            <person name="Lakkaraju S."/>
            <person name="Panchagnula S."/>
            <person name="Ren C."/>
            <person name="Doan J."/>
            <person name="Tran S."/>
            <person name="Soriano J."/>
            <person name="Fujita Y."/>
            <person name="Gutala P."/>
            <person name="Fujii Q."/>
            <person name="Lee M."/>
            <person name="Bui A."/>
            <person name="Villarreal C."/>
            <person name="Shing S.R."/>
            <person name="Kim S."/>
            <person name="Freeman D."/>
            <person name="Racha V."/>
            <person name="Ho A."/>
            <person name="Kumar P."/>
            <person name="Falah K."/>
            <person name="Dawson T."/>
            <person name="Enustun E."/>
            <person name="Prichard A."/>
            <person name="Gomez A."/>
            <person name="Khanna K."/>
            <person name="Trigg S."/>
            <person name="Fernandez L."/>
            <person name="Pogliano K."/>
            <person name="Pogliano J."/>
        </authorList>
    </citation>
    <scope>NUCLEOTIDE SEQUENCE</scope>
    <source>
        <strain evidence="2">QF2</strain>
    </source>
</reference>
<dbReference type="EMBL" id="JACWUS010000001">
    <property type="protein sequence ID" value="MBD2827293.1"/>
    <property type="molecule type" value="Genomic_DNA"/>
</dbReference>
<evidence type="ECO:0000313" key="2">
    <source>
        <dbReference type="EMBL" id="MBD2827293.1"/>
    </source>
</evidence>
<feature type="transmembrane region" description="Helical" evidence="1">
    <location>
        <begin position="90"/>
        <end position="110"/>
    </location>
</feature>
<keyword evidence="1" id="KW-0472">Membrane</keyword>
<comment type="caution">
    <text evidence="2">The sequence shown here is derived from an EMBL/GenBank/DDBJ whole genome shotgun (WGS) entry which is preliminary data.</text>
</comment>
<organism evidence="2">
    <name type="scientific">Streptomyces globisporus</name>
    <dbReference type="NCBI Taxonomy" id="1908"/>
    <lineage>
        <taxon>Bacteria</taxon>
        <taxon>Bacillati</taxon>
        <taxon>Actinomycetota</taxon>
        <taxon>Actinomycetes</taxon>
        <taxon>Kitasatosporales</taxon>
        <taxon>Streptomycetaceae</taxon>
        <taxon>Streptomyces</taxon>
    </lineage>
</organism>
<proteinExistence type="predicted"/>
<gene>
    <name evidence="2" type="ORF">ID875_00285</name>
</gene>
<keyword evidence="1" id="KW-1133">Transmembrane helix</keyword>
<protein>
    <recommendedName>
        <fullName evidence="3">DUF2721 domain-containing protein</fullName>
    </recommendedName>
</protein>
<sequence length="161" mass="17847">MTAVLVPMLTAGSVVIAAIATPFVGGIMQARIGDRLRAAVTANFELADKLRALDPAQWQQEIDDIEGLLRRQVLQIKERDEAELNRRRDWSALLVLAFILAIGGLLLWLFYRLDQWWSWALYWLLALFLLAMTAAAFDRALHPPAPAPSNTDPAPSGQNAA</sequence>
<feature type="transmembrane region" description="Helical" evidence="1">
    <location>
        <begin position="116"/>
        <end position="137"/>
    </location>
</feature>
<evidence type="ECO:0008006" key="3">
    <source>
        <dbReference type="Google" id="ProtNLM"/>
    </source>
</evidence>